<evidence type="ECO:0000313" key="2">
    <source>
        <dbReference type="EMBL" id="RKQ72749.1"/>
    </source>
</evidence>
<dbReference type="OrthoDB" id="7348141at2"/>
<dbReference type="InterPro" id="IPR036386">
    <property type="entry name" value="HscB_C_sf"/>
</dbReference>
<accession>A0A420WP04</accession>
<dbReference type="InterPro" id="IPR029434">
    <property type="entry name" value="Put_trans_reg"/>
</dbReference>
<dbReference type="Proteomes" id="UP000277424">
    <property type="component" value="Unassembled WGS sequence"/>
</dbReference>
<gene>
    <name evidence="2" type="ORF">BCL74_0517</name>
</gene>
<dbReference type="InterPro" id="IPR036388">
    <property type="entry name" value="WH-like_DNA-bd_sf"/>
</dbReference>
<keyword evidence="1" id="KW-0143">Chaperone</keyword>
<dbReference type="GO" id="GO:0051259">
    <property type="term" value="P:protein complex oligomerization"/>
    <property type="evidence" value="ECO:0007669"/>
    <property type="project" value="InterPro"/>
</dbReference>
<dbReference type="InterPro" id="IPR036390">
    <property type="entry name" value="WH_DNA-bd_sf"/>
</dbReference>
<dbReference type="SUPFAM" id="SSF46785">
    <property type="entry name" value="Winged helix' DNA-binding domain"/>
    <property type="match status" value="1"/>
</dbReference>
<evidence type="ECO:0000256" key="1">
    <source>
        <dbReference type="ARBA" id="ARBA00023186"/>
    </source>
</evidence>
<proteinExistence type="predicted"/>
<reference evidence="2 3" key="1">
    <citation type="submission" date="2018-10" db="EMBL/GenBank/DDBJ databases">
        <title>Comparative analysis of microorganisms from saline springs in Andes Mountain Range, Colombia.</title>
        <authorList>
            <person name="Rubin E."/>
        </authorList>
    </citation>
    <scope>NUCLEOTIDE SEQUENCE [LARGE SCALE GENOMIC DNA]</scope>
    <source>
        <strain evidence="2 3">USBA 36</strain>
    </source>
</reference>
<organism evidence="2 3">
    <name type="scientific">Oceanibaculum indicum</name>
    <dbReference type="NCBI Taxonomy" id="526216"/>
    <lineage>
        <taxon>Bacteria</taxon>
        <taxon>Pseudomonadati</taxon>
        <taxon>Pseudomonadota</taxon>
        <taxon>Alphaproteobacteria</taxon>
        <taxon>Rhodospirillales</taxon>
        <taxon>Oceanibaculaceae</taxon>
        <taxon>Oceanibaculum</taxon>
    </lineage>
</organism>
<dbReference type="AlphaFoldDB" id="A0A420WP04"/>
<dbReference type="EMBL" id="RBIG01000001">
    <property type="protein sequence ID" value="RKQ72749.1"/>
    <property type="molecule type" value="Genomic_DNA"/>
</dbReference>
<dbReference type="Gene3D" id="1.10.10.10">
    <property type="entry name" value="Winged helix-like DNA-binding domain superfamily/Winged helix DNA-binding domain"/>
    <property type="match status" value="1"/>
</dbReference>
<dbReference type="RefSeq" id="WP_121217315.1">
    <property type="nucleotide sequence ID" value="NZ_RBIG01000001.1"/>
</dbReference>
<name>A0A420WP04_9PROT</name>
<dbReference type="Gene3D" id="1.20.1280.20">
    <property type="entry name" value="HscB, C-terminal domain"/>
    <property type="match status" value="1"/>
</dbReference>
<comment type="caution">
    <text evidence="2">The sequence shown here is derived from an EMBL/GenBank/DDBJ whole genome shotgun (WGS) entry which is preliminary data.</text>
</comment>
<evidence type="ECO:0000313" key="3">
    <source>
        <dbReference type="Proteomes" id="UP000277424"/>
    </source>
</evidence>
<protein>
    <submittedName>
        <fullName evidence="2">Putative AphA-like transcriptional regulator</fullName>
    </submittedName>
</protein>
<sequence>MFRDNSLIPTEALRLAMLGFLAEGPKRYADLAATVRRFASRMAGPSLDLLAPSLELLRFEGLVAPVDGASGGESMEDNPVLRLTDAGRAALDGLLSANMKPLVNDLNKLVVALKLRFLHLMAREDQLVQLEMLEDLYRNERARLVDLKANEEAAIIDGLLPAWLDQEIAQAEARIAWCQEIQARI</sequence>
<dbReference type="Pfam" id="PF14557">
    <property type="entry name" value="AphA_like"/>
    <property type="match status" value="1"/>
</dbReference>